<proteinExistence type="predicted"/>
<name>X1K4B5_9ZZZZ</name>
<organism evidence="1">
    <name type="scientific">marine sediment metagenome</name>
    <dbReference type="NCBI Taxonomy" id="412755"/>
    <lineage>
        <taxon>unclassified sequences</taxon>
        <taxon>metagenomes</taxon>
        <taxon>ecological metagenomes</taxon>
    </lineage>
</organism>
<reference evidence="1" key="1">
    <citation type="journal article" date="2014" name="Front. Microbiol.">
        <title>High frequency of phylogenetically diverse reductive dehalogenase-homologous genes in deep subseafloor sedimentary metagenomes.</title>
        <authorList>
            <person name="Kawai M."/>
            <person name="Futagami T."/>
            <person name="Toyoda A."/>
            <person name="Takaki Y."/>
            <person name="Nishi S."/>
            <person name="Hori S."/>
            <person name="Arai W."/>
            <person name="Tsubouchi T."/>
            <person name="Morono Y."/>
            <person name="Uchiyama I."/>
            <person name="Ito T."/>
            <person name="Fujiyama A."/>
            <person name="Inagaki F."/>
            <person name="Takami H."/>
        </authorList>
    </citation>
    <scope>NUCLEOTIDE SEQUENCE</scope>
    <source>
        <strain evidence="1">Expedition CK06-06</strain>
    </source>
</reference>
<protein>
    <submittedName>
        <fullName evidence="1">Uncharacterized protein</fullName>
    </submittedName>
</protein>
<dbReference type="AlphaFoldDB" id="X1K4B5"/>
<evidence type="ECO:0000313" key="1">
    <source>
        <dbReference type="EMBL" id="GAH76903.1"/>
    </source>
</evidence>
<accession>X1K4B5</accession>
<sequence length="106" mass="10884">RIDAAKWSEANASAGSIRTAVRAYIAEKGPVFDYSGIEVKLDQSAAYRALGFSSTDLNGAFFDQGEYTVSAVDAVNGTCIVTVTNVKSGGPGGTATLAADGSWTTP</sequence>
<feature type="non-terminal residue" evidence="1">
    <location>
        <position position="1"/>
    </location>
</feature>
<gene>
    <name evidence="1" type="ORF">S03H2_67583</name>
</gene>
<dbReference type="EMBL" id="BARU01044275">
    <property type="protein sequence ID" value="GAH76903.1"/>
    <property type="molecule type" value="Genomic_DNA"/>
</dbReference>
<comment type="caution">
    <text evidence="1">The sequence shown here is derived from an EMBL/GenBank/DDBJ whole genome shotgun (WGS) entry which is preliminary data.</text>
</comment>